<dbReference type="Pfam" id="PF02929">
    <property type="entry name" value="Bgal_small_N"/>
    <property type="match status" value="1"/>
</dbReference>
<dbReference type="PANTHER" id="PTHR46323">
    <property type="entry name" value="BETA-GALACTOSIDASE"/>
    <property type="match status" value="1"/>
</dbReference>
<evidence type="ECO:0000313" key="7">
    <source>
        <dbReference type="EMBL" id="KAK3309820.1"/>
    </source>
</evidence>
<name>A0AAJ0H1K7_9PEZI</name>
<dbReference type="Pfam" id="PF16353">
    <property type="entry name" value="LacZ_4"/>
    <property type="match status" value="1"/>
</dbReference>
<dbReference type="InterPro" id="IPR014718">
    <property type="entry name" value="GH-type_carb-bd"/>
</dbReference>
<dbReference type="SUPFAM" id="SSF49303">
    <property type="entry name" value="beta-Galactosidase/glucuronidase domain"/>
    <property type="match status" value="2"/>
</dbReference>
<accession>A0AAJ0H1K7</accession>
<dbReference type="SUPFAM" id="SSF74650">
    <property type="entry name" value="Galactose mutarotase-like"/>
    <property type="match status" value="1"/>
</dbReference>
<reference evidence="7" key="1">
    <citation type="journal article" date="2023" name="Mol. Phylogenet. Evol.">
        <title>Genome-scale phylogeny and comparative genomics of the fungal order Sordariales.</title>
        <authorList>
            <person name="Hensen N."/>
            <person name="Bonometti L."/>
            <person name="Westerberg I."/>
            <person name="Brannstrom I.O."/>
            <person name="Guillou S."/>
            <person name="Cros-Aarteil S."/>
            <person name="Calhoun S."/>
            <person name="Haridas S."/>
            <person name="Kuo A."/>
            <person name="Mondo S."/>
            <person name="Pangilinan J."/>
            <person name="Riley R."/>
            <person name="LaButti K."/>
            <person name="Andreopoulos B."/>
            <person name="Lipzen A."/>
            <person name="Chen C."/>
            <person name="Yan M."/>
            <person name="Daum C."/>
            <person name="Ng V."/>
            <person name="Clum A."/>
            <person name="Steindorff A."/>
            <person name="Ohm R.A."/>
            <person name="Martin F."/>
            <person name="Silar P."/>
            <person name="Natvig D.O."/>
            <person name="Lalanne C."/>
            <person name="Gautier V."/>
            <person name="Ament-Velasquez S.L."/>
            <person name="Kruys A."/>
            <person name="Hutchinson M.I."/>
            <person name="Powell A.J."/>
            <person name="Barry K."/>
            <person name="Miller A.N."/>
            <person name="Grigoriev I.V."/>
            <person name="Debuchy R."/>
            <person name="Gladieux P."/>
            <person name="Hiltunen Thoren M."/>
            <person name="Johannesson H."/>
        </authorList>
    </citation>
    <scope>NUCLEOTIDE SEQUENCE</scope>
    <source>
        <strain evidence="7">CBS 333.67</strain>
    </source>
</reference>
<evidence type="ECO:0000256" key="4">
    <source>
        <dbReference type="ARBA" id="ARBA00032230"/>
    </source>
</evidence>
<dbReference type="SUPFAM" id="SSF51445">
    <property type="entry name" value="(Trans)glycosidases"/>
    <property type="match status" value="1"/>
</dbReference>
<evidence type="ECO:0000259" key="6">
    <source>
        <dbReference type="SMART" id="SM01038"/>
    </source>
</evidence>
<dbReference type="InterPro" id="IPR023230">
    <property type="entry name" value="Glyco_hydro_2_CS"/>
</dbReference>
<evidence type="ECO:0000256" key="2">
    <source>
        <dbReference type="ARBA" id="ARBA00022801"/>
    </source>
</evidence>
<dbReference type="Proteomes" id="UP001273166">
    <property type="component" value="Unassembled WGS sequence"/>
</dbReference>
<dbReference type="GO" id="GO:0009341">
    <property type="term" value="C:beta-galactosidase complex"/>
    <property type="evidence" value="ECO:0007669"/>
    <property type="project" value="InterPro"/>
</dbReference>
<dbReference type="GeneID" id="87887095"/>
<dbReference type="FunFam" id="3.20.20.80:FF:000018">
    <property type="entry name" value="Beta-galactosidase"/>
    <property type="match status" value="1"/>
</dbReference>
<evidence type="ECO:0000256" key="1">
    <source>
        <dbReference type="ARBA" id="ARBA00007401"/>
    </source>
</evidence>
<evidence type="ECO:0000313" key="8">
    <source>
        <dbReference type="Proteomes" id="UP001273166"/>
    </source>
</evidence>
<dbReference type="InterPro" id="IPR004199">
    <property type="entry name" value="B-gal_small/dom_5"/>
</dbReference>
<dbReference type="InterPro" id="IPR006102">
    <property type="entry name" value="Ig-like_GH2"/>
</dbReference>
<dbReference type="InterPro" id="IPR006101">
    <property type="entry name" value="Glyco_hydro_2"/>
</dbReference>
<dbReference type="Gene3D" id="2.70.98.10">
    <property type="match status" value="1"/>
</dbReference>
<dbReference type="InterPro" id="IPR011013">
    <property type="entry name" value="Gal_mutarotase_sf_dom"/>
</dbReference>
<dbReference type="Gene3D" id="3.20.20.80">
    <property type="entry name" value="Glycosidases"/>
    <property type="match status" value="1"/>
</dbReference>
<proteinExistence type="inferred from homology"/>
<gene>
    <name evidence="7" type="ORF">B0T15DRAFT_516648</name>
</gene>
<dbReference type="InterPro" id="IPR032312">
    <property type="entry name" value="LacZ_4"/>
</dbReference>
<dbReference type="Pfam" id="PF02837">
    <property type="entry name" value="Glyco_hydro_2_N"/>
    <property type="match status" value="1"/>
</dbReference>
<dbReference type="PRINTS" id="PR00132">
    <property type="entry name" value="GLHYDRLASE2"/>
</dbReference>
<dbReference type="RefSeq" id="XP_062725600.1">
    <property type="nucleotide sequence ID" value="XM_062868266.1"/>
</dbReference>
<dbReference type="InterPro" id="IPR036156">
    <property type="entry name" value="Beta-gal/glucu_dom_sf"/>
</dbReference>
<feature type="domain" description="Beta galactosidase small chain/" evidence="6">
    <location>
        <begin position="757"/>
        <end position="1060"/>
    </location>
</feature>
<reference evidence="7" key="2">
    <citation type="submission" date="2023-06" db="EMBL/GenBank/DDBJ databases">
        <authorList>
            <consortium name="Lawrence Berkeley National Laboratory"/>
            <person name="Mondo S.J."/>
            <person name="Hensen N."/>
            <person name="Bonometti L."/>
            <person name="Westerberg I."/>
            <person name="Brannstrom I.O."/>
            <person name="Guillou S."/>
            <person name="Cros-Aarteil S."/>
            <person name="Calhoun S."/>
            <person name="Haridas S."/>
            <person name="Kuo A."/>
            <person name="Pangilinan J."/>
            <person name="Riley R."/>
            <person name="Labutti K."/>
            <person name="Andreopoulos B."/>
            <person name="Lipzen A."/>
            <person name="Chen C."/>
            <person name="Yanf M."/>
            <person name="Daum C."/>
            <person name="Ng V."/>
            <person name="Clum A."/>
            <person name="Steindorff A."/>
            <person name="Ohm R."/>
            <person name="Martin F."/>
            <person name="Silar P."/>
            <person name="Natvig D."/>
            <person name="Lalanne C."/>
            <person name="Gautier V."/>
            <person name="Ament-Velasquez S.L."/>
            <person name="Kruys A."/>
            <person name="Hutchinson M.I."/>
            <person name="Powell A.J."/>
            <person name="Barry K."/>
            <person name="Miller A.N."/>
            <person name="Grigoriev I.V."/>
            <person name="Debuchy R."/>
            <person name="Gladieux P."/>
            <person name="Thoren M.H."/>
            <person name="Johannesson H."/>
        </authorList>
    </citation>
    <scope>NUCLEOTIDE SEQUENCE</scope>
    <source>
        <strain evidence="7">CBS 333.67</strain>
    </source>
</reference>
<dbReference type="GO" id="GO:0004565">
    <property type="term" value="F:beta-galactosidase activity"/>
    <property type="evidence" value="ECO:0007669"/>
    <property type="project" value="InterPro"/>
</dbReference>
<dbReference type="InterPro" id="IPR023232">
    <property type="entry name" value="Glyco_hydro_2_AS"/>
</dbReference>
<dbReference type="InterPro" id="IPR006104">
    <property type="entry name" value="Glyco_hydro_2_N"/>
</dbReference>
<dbReference type="InterPro" id="IPR050347">
    <property type="entry name" value="Bact_Beta-galactosidase"/>
</dbReference>
<dbReference type="PROSITE" id="PS00608">
    <property type="entry name" value="GLYCOSYL_HYDROL_F2_2"/>
    <property type="match status" value="1"/>
</dbReference>
<dbReference type="SUPFAM" id="SSF49785">
    <property type="entry name" value="Galactose-binding domain-like"/>
    <property type="match status" value="1"/>
</dbReference>
<dbReference type="AlphaFoldDB" id="A0AAJ0H1K7"/>
<evidence type="ECO:0000256" key="3">
    <source>
        <dbReference type="ARBA" id="ARBA00023295"/>
    </source>
</evidence>
<dbReference type="EMBL" id="JAUDZG010000001">
    <property type="protein sequence ID" value="KAK3309820.1"/>
    <property type="molecule type" value="Genomic_DNA"/>
</dbReference>
<evidence type="ECO:0000256" key="5">
    <source>
        <dbReference type="RuleBase" id="RU361154"/>
    </source>
</evidence>
<dbReference type="InterPro" id="IPR013783">
    <property type="entry name" value="Ig-like_fold"/>
</dbReference>
<dbReference type="InterPro" id="IPR008979">
    <property type="entry name" value="Galactose-bd-like_sf"/>
</dbReference>
<keyword evidence="3 5" id="KW-0326">Glycosidase</keyword>
<dbReference type="Gene3D" id="2.60.120.260">
    <property type="entry name" value="Galactose-binding domain-like"/>
    <property type="match status" value="1"/>
</dbReference>
<sequence>MSSPKGISLQQDEGRPDYANEAVFRRNTLPPRSYYIPETAIQLNGRWDFHYASSPPKAPGPTSALDENWAKIQVPGHWQLQGYGNPHYTNVQYPIPVCPPHPPTENPTGTYRRTFHVPPSWDADSQLRLRFDGVDSAYHVWINGSLVGYAQGSRNPHEFDVTPYVRRDGANEVSVRVYQWCDGSYIEDQDQWWLSGIYRDVHLIALPSKTRIEDWFIRTDLDAEYKNATLDVTVDVITSAPATVAATLREPRENGGCTVATAQHDASSDGKISFSIPVENPQKWTAETPYLYSVVLSITAGDKAQHVHQRIGFRKVELKDGLICVNGRPIQFHGVNRHDHHPRFGRAVPLSFIRHDLLLMKRHNINALRCSHYPSHPKLLDIADELGLWVIDEADLECHGFYDAVARPQDIPEEMDYEERKKLTFPKAAEYTSNNPSWKAAYLDRMEQMVQRDKNHPSVIIWSLGNEAFYGQNHKAMYDYAKDVDPGRLVHYEGDVHAQSADMYSYMYPSVDRLIKLAKTEGVRPDGSFDKPIILCEYAHAMGNGPGWLGDYEEAFRTYPRLQGGFIWEWANHGLWKEDPDGKKYYAYGGDFGDVPNDGAFVMDGLLHSTHEPTPGLVELKKVIQPVKFGIEDTDWLVVTNLHDFVALEHLSATYTLESFGLEGTTLRESGVLDLPSIAPGKTEKVRLGFGSDWRNCGTDTYLTVSLRLHTPAPWAEAGHEVAWFQHRYRVEQPKIPQELPPVAQSLDVDGTDTSITVTGNDFTFIFDKHRGYLTHWTAGSTHLLEPDPATGAAIIPSFWRPPTDNDKPASLPYWQRFGVDALTSQLRSTNITTTDSGAAAEITFTTFLTPPVLDWGYLATTTYTISASASSPGGKLTISVRLAPAGSYPPKHVPRAGLNLRLPRSVSDEVEWLGLGPGESYPDKRAAQRVGVWGPLEVTTAAEGARMMMHTHYEVPQEGGNRMGTRWVSLRGAGGAGGLRITSSTKGDNDDDGFSFRVSRYSDKTVQAARHPCDLVEEGATLLRLDAKVAGVGTGACGPGVREDLLVPVEEMQFGLCLEPVGV</sequence>
<dbReference type="InterPro" id="IPR017853">
    <property type="entry name" value="GH"/>
</dbReference>
<dbReference type="Gene3D" id="2.60.40.10">
    <property type="entry name" value="Immunoglobulins"/>
    <property type="match status" value="2"/>
</dbReference>
<dbReference type="PROSITE" id="PS00719">
    <property type="entry name" value="GLYCOSYL_HYDROL_F2_1"/>
    <property type="match status" value="1"/>
</dbReference>
<dbReference type="Pfam" id="PF02836">
    <property type="entry name" value="Glyco_hydro_2_C"/>
    <property type="match status" value="1"/>
</dbReference>
<keyword evidence="8" id="KW-1185">Reference proteome</keyword>
<dbReference type="GO" id="GO:0005990">
    <property type="term" value="P:lactose catabolic process"/>
    <property type="evidence" value="ECO:0007669"/>
    <property type="project" value="TreeGrafter"/>
</dbReference>
<keyword evidence="2 5" id="KW-0378">Hydrolase</keyword>
<dbReference type="PANTHER" id="PTHR46323:SF1">
    <property type="entry name" value="LACTASE"/>
    <property type="match status" value="1"/>
</dbReference>
<dbReference type="InterPro" id="IPR006103">
    <property type="entry name" value="Glyco_hydro_2_cat"/>
</dbReference>
<comment type="similarity">
    <text evidence="1 5">Belongs to the glycosyl hydrolase 2 family.</text>
</comment>
<dbReference type="SMART" id="SM01038">
    <property type="entry name" value="Bgal_small_N"/>
    <property type="match status" value="1"/>
</dbReference>
<dbReference type="FunFam" id="2.60.120.260:FF:000125">
    <property type="entry name" value="Intracellular beta-galactosidase BgaD"/>
    <property type="match status" value="1"/>
</dbReference>
<dbReference type="GO" id="GO:0030246">
    <property type="term" value="F:carbohydrate binding"/>
    <property type="evidence" value="ECO:0007669"/>
    <property type="project" value="InterPro"/>
</dbReference>
<organism evidence="7 8">
    <name type="scientific">Chaetomium strumarium</name>
    <dbReference type="NCBI Taxonomy" id="1170767"/>
    <lineage>
        <taxon>Eukaryota</taxon>
        <taxon>Fungi</taxon>
        <taxon>Dikarya</taxon>
        <taxon>Ascomycota</taxon>
        <taxon>Pezizomycotina</taxon>
        <taxon>Sordariomycetes</taxon>
        <taxon>Sordariomycetidae</taxon>
        <taxon>Sordariales</taxon>
        <taxon>Chaetomiaceae</taxon>
        <taxon>Chaetomium</taxon>
    </lineage>
</organism>
<protein>
    <recommendedName>
        <fullName evidence="4">Lactase</fullName>
    </recommendedName>
</protein>
<dbReference type="Pfam" id="PF00703">
    <property type="entry name" value="Glyco_hydro_2"/>
    <property type="match status" value="1"/>
</dbReference>
<comment type="caution">
    <text evidence="7">The sequence shown here is derived from an EMBL/GenBank/DDBJ whole genome shotgun (WGS) entry which is preliminary data.</text>
</comment>